<comment type="caution">
    <text evidence="7">The sequence shown here is derived from an EMBL/GenBank/DDBJ whole genome shotgun (WGS) entry which is preliminary data.</text>
</comment>
<evidence type="ECO:0000256" key="4">
    <source>
        <dbReference type="ARBA" id="ARBA00022898"/>
    </source>
</evidence>
<feature type="domain" description="Aromatic amino acid beta-eliminating lyase/threonine aldolase" evidence="6">
    <location>
        <begin position="8"/>
        <end position="296"/>
    </location>
</feature>
<comment type="catalytic activity">
    <reaction evidence="5">
        <text>L-allo-threonine = acetaldehyde + glycine</text>
        <dbReference type="Rhea" id="RHEA:26209"/>
        <dbReference type="ChEBI" id="CHEBI:15343"/>
        <dbReference type="ChEBI" id="CHEBI:57305"/>
        <dbReference type="ChEBI" id="CHEBI:58585"/>
        <dbReference type="EC" id="4.1.2.48"/>
    </reaction>
</comment>
<dbReference type="Proteomes" id="UP001524547">
    <property type="component" value="Unassembled WGS sequence"/>
</dbReference>
<reference evidence="7 8" key="1">
    <citation type="submission" date="2022-06" db="EMBL/GenBank/DDBJ databases">
        <title>Rhizosaccharibacter gen. nov. sp. nov. KSS12, endophytic bacteria isolated from sugarcane.</title>
        <authorList>
            <person name="Pitiwittayakul N."/>
        </authorList>
    </citation>
    <scope>NUCLEOTIDE SEQUENCE [LARGE SCALE GENOMIC DNA]</scope>
    <source>
        <strain evidence="7 8">KSS12</strain>
    </source>
</reference>
<keyword evidence="8" id="KW-1185">Reference proteome</keyword>
<dbReference type="Gene3D" id="3.90.1150.10">
    <property type="entry name" value="Aspartate Aminotransferase, domain 1"/>
    <property type="match status" value="1"/>
</dbReference>
<dbReference type="InterPro" id="IPR026273">
    <property type="entry name" value="Low_specificity_L-TA_bact"/>
</dbReference>
<evidence type="ECO:0000256" key="1">
    <source>
        <dbReference type="ARBA" id="ARBA00001933"/>
    </source>
</evidence>
<dbReference type="PIRSF" id="PIRSF038940">
    <property type="entry name" value="Low_specificity_LTA"/>
    <property type="match status" value="1"/>
</dbReference>
<gene>
    <name evidence="7" type="ORF">NFI88_14935</name>
</gene>
<keyword evidence="5 7" id="KW-0456">Lyase</keyword>
<dbReference type="Gene3D" id="3.40.640.10">
    <property type="entry name" value="Type I PLP-dependent aspartate aminotransferase-like (Major domain)"/>
    <property type="match status" value="1"/>
</dbReference>
<dbReference type="GO" id="GO:0016829">
    <property type="term" value="F:lyase activity"/>
    <property type="evidence" value="ECO:0007669"/>
    <property type="project" value="UniProtKB-KW"/>
</dbReference>
<evidence type="ECO:0000256" key="2">
    <source>
        <dbReference type="ARBA" id="ARBA00006966"/>
    </source>
</evidence>
<dbReference type="InterPro" id="IPR001597">
    <property type="entry name" value="ArAA_b-elim_lyase/Thr_aldolase"/>
</dbReference>
<dbReference type="PANTHER" id="PTHR48097:SF5">
    <property type="entry name" value="LOW SPECIFICITY L-THREONINE ALDOLASE"/>
    <property type="match status" value="1"/>
</dbReference>
<name>A0ABT1W0K3_9PROT</name>
<evidence type="ECO:0000313" key="8">
    <source>
        <dbReference type="Proteomes" id="UP001524547"/>
    </source>
</evidence>
<dbReference type="InterPro" id="IPR015422">
    <property type="entry name" value="PyrdxlP-dep_Trfase_small"/>
</dbReference>
<dbReference type="Pfam" id="PF01212">
    <property type="entry name" value="Beta_elim_lyase"/>
    <property type="match status" value="1"/>
</dbReference>
<sequence length="354" mass="37723">MSEIRKNFGSDNVSPACAEIMAALMEANRGAVPSYGADGWTTALEAELRRVFEHGELVMFPVATGTAANALALSALVPPFGAVYCDEAAHIHNDECGAPEFYTSGAKLLTLPSENGKLSAPALEAHVAAGRTLGVHKSRPYALSLTQATEWGTVYAVDEIRALAACAHRLGLATHMDGARFANALVHLGCTPAEMTWKAGIDVLCFGATKNGALAAEAVIFFQPRMAEEFARRRKRAGQLWSKARFLSAQITAFLADDLWLRNARAANAAATRLADGLTRLPGARLLQPVQANELFALLPEAVAARLEAAGFGFYRWYMPGMAPTPEGMVPVRMVTAWDVRPEDVDALLAAAGG</sequence>
<dbReference type="EMBL" id="JAMZEJ010000009">
    <property type="protein sequence ID" value="MCQ8242131.1"/>
    <property type="molecule type" value="Genomic_DNA"/>
</dbReference>
<comment type="cofactor">
    <cofactor evidence="1 5">
        <name>pyridoxal 5'-phosphate</name>
        <dbReference type="ChEBI" id="CHEBI:597326"/>
    </cofactor>
</comment>
<proteinExistence type="inferred from homology"/>
<organism evidence="7 8">
    <name type="scientific">Rhizosaccharibacter radicis</name>
    <dbReference type="NCBI Taxonomy" id="2782605"/>
    <lineage>
        <taxon>Bacteria</taxon>
        <taxon>Pseudomonadati</taxon>
        <taxon>Pseudomonadota</taxon>
        <taxon>Alphaproteobacteria</taxon>
        <taxon>Acetobacterales</taxon>
        <taxon>Acetobacteraceae</taxon>
        <taxon>Rhizosaccharibacter</taxon>
    </lineage>
</organism>
<dbReference type="InterPro" id="IPR015421">
    <property type="entry name" value="PyrdxlP-dep_Trfase_major"/>
</dbReference>
<dbReference type="RefSeq" id="WP_422920884.1">
    <property type="nucleotide sequence ID" value="NZ_JAMZEJ010000009.1"/>
</dbReference>
<evidence type="ECO:0000313" key="7">
    <source>
        <dbReference type="EMBL" id="MCQ8242131.1"/>
    </source>
</evidence>
<dbReference type="PANTHER" id="PTHR48097">
    <property type="entry name" value="L-THREONINE ALDOLASE-RELATED"/>
    <property type="match status" value="1"/>
</dbReference>
<dbReference type="InterPro" id="IPR015424">
    <property type="entry name" value="PyrdxlP-dep_Trfase"/>
</dbReference>
<evidence type="ECO:0000259" key="6">
    <source>
        <dbReference type="Pfam" id="PF01212"/>
    </source>
</evidence>
<comment type="subunit">
    <text evidence="3">Homotetramer.</text>
</comment>
<dbReference type="SUPFAM" id="SSF53383">
    <property type="entry name" value="PLP-dependent transferases"/>
    <property type="match status" value="1"/>
</dbReference>
<comment type="catalytic activity">
    <reaction evidence="5">
        <text>L-threonine = acetaldehyde + glycine</text>
        <dbReference type="Rhea" id="RHEA:19625"/>
        <dbReference type="ChEBI" id="CHEBI:15343"/>
        <dbReference type="ChEBI" id="CHEBI:57305"/>
        <dbReference type="ChEBI" id="CHEBI:57926"/>
        <dbReference type="EC" id="4.1.2.48"/>
    </reaction>
</comment>
<keyword evidence="4 5" id="KW-0663">Pyridoxal phosphate</keyword>
<accession>A0ABT1W0K3</accession>
<dbReference type="EC" id="4.1.2.48" evidence="5"/>
<evidence type="ECO:0000256" key="3">
    <source>
        <dbReference type="ARBA" id="ARBA00011881"/>
    </source>
</evidence>
<comment type="function">
    <text evidence="5">Catalyzes the cleavage of L-allo-threonine and L-threonine to glycine and acetaldehyde.</text>
</comment>
<protein>
    <recommendedName>
        <fullName evidence="5">L-threonine aldolase</fullName>
        <ecNumber evidence="5">4.1.2.48</ecNumber>
    </recommendedName>
</protein>
<evidence type="ECO:0000256" key="5">
    <source>
        <dbReference type="PIRNR" id="PIRNR038940"/>
    </source>
</evidence>
<comment type="similarity">
    <text evidence="2 5">Belongs to the threonine aldolase family.</text>
</comment>